<keyword evidence="9" id="KW-0961">Cell wall biogenesis/degradation</keyword>
<evidence type="ECO:0000256" key="1">
    <source>
        <dbReference type="ARBA" id="ARBA00022475"/>
    </source>
</evidence>
<evidence type="ECO:0000313" key="12">
    <source>
        <dbReference type="EMBL" id="VFU17236.1"/>
    </source>
</evidence>
<evidence type="ECO:0000256" key="4">
    <source>
        <dbReference type="ARBA" id="ARBA00022679"/>
    </source>
</evidence>
<keyword evidence="4 12" id="KW-0808">Transferase</keyword>
<dbReference type="EMBL" id="CAADRM010000130">
    <property type="protein sequence ID" value="VFU17236.1"/>
    <property type="molecule type" value="Genomic_DNA"/>
</dbReference>
<dbReference type="EC" id="2.4.1.227" evidence="12"/>
<evidence type="ECO:0000256" key="2">
    <source>
        <dbReference type="ARBA" id="ARBA00022618"/>
    </source>
</evidence>
<proteinExistence type="inferred from homology"/>
<dbReference type="GO" id="GO:0005975">
    <property type="term" value="P:carbohydrate metabolic process"/>
    <property type="evidence" value="ECO:0007669"/>
    <property type="project" value="InterPro"/>
</dbReference>
<feature type="domain" description="Glycosyl transferase family 28 C-terminal" evidence="11">
    <location>
        <begin position="180"/>
        <end position="332"/>
    </location>
</feature>
<keyword evidence="8" id="KW-0131">Cell cycle</keyword>
<dbReference type="InterPro" id="IPR004276">
    <property type="entry name" value="GlycoTrans_28_N"/>
</dbReference>
<dbReference type="PANTHER" id="PTHR21015:SF22">
    <property type="entry name" value="GLYCOSYLTRANSFERASE"/>
    <property type="match status" value="1"/>
</dbReference>
<evidence type="ECO:0000259" key="10">
    <source>
        <dbReference type="Pfam" id="PF03033"/>
    </source>
</evidence>
<dbReference type="InterPro" id="IPR006009">
    <property type="entry name" value="GlcNAc_MurG"/>
</dbReference>
<dbReference type="GO" id="GO:0071555">
    <property type="term" value="P:cell wall organization"/>
    <property type="evidence" value="ECO:0007669"/>
    <property type="project" value="UniProtKB-KW"/>
</dbReference>
<evidence type="ECO:0000256" key="6">
    <source>
        <dbReference type="ARBA" id="ARBA00022984"/>
    </source>
</evidence>
<dbReference type="InterPro" id="IPR007235">
    <property type="entry name" value="Glyco_trans_28_C"/>
</dbReference>
<dbReference type="GO" id="GO:0051301">
    <property type="term" value="P:cell division"/>
    <property type="evidence" value="ECO:0007669"/>
    <property type="project" value="UniProtKB-KW"/>
</dbReference>
<dbReference type="SUPFAM" id="SSF53756">
    <property type="entry name" value="UDP-Glycosyltransferase/glycogen phosphorylase"/>
    <property type="match status" value="1"/>
</dbReference>
<keyword evidence="5" id="KW-0133">Cell shape</keyword>
<dbReference type="PANTHER" id="PTHR21015">
    <property type="entry name" value="UDP-N-ACETYLGLUCOSAMINE--N-ACETYLMURAMYL-(PENTAPEPTIDE) PYROPHOSPHORYL-UNDECAPRENOL N-ACETYLGLUCOSAMINE TRANSFERASE 1"/>
    <property type="match status" value="1"/>
</dbReference>
<evidence type="ECO:0000256" key="8">
    <source>
        <dbReference type="ARBA" id="ARBA00023306"/>
    </source>
</evidence>
<gene>
    <name evidence="12" type="primary">murG</name>
    <name evidence="12" type="ORF">SCFA_640012</name>
</gene>
<evidence type="ECO:0000259" key="11">
    <source>
        <dbReference type="Pfam" id="PF04101"/>
    </source>
</evidence>
<dbReference type="GO" id="GO:0008360">
    <property type="term" value="P:regulation of cell shape"/>
    <property type="evidence" value="ECO:0007669"/>
    <property type="project" value="UniProtKB-KW"/>
</dbReference>
<keyword evidence="1" id="KW-1003">Cell membrane</keyword>
<keyword evidence="2" id="KW-0132">Cell division</keyword>
<dbReference type="GO" id="GO:0050511">
    <property type="term" value="F:undecaprenyldiphospho-muramoylpentapeptide beta-N-acetylglucosaminyltransferase activity"/>
    <property type="evidence" value="ECO:0007669"/>
    <property type="project" value="InterPro"/>
</dbReference>
<evidence type="ECO:0000256" key="9">
    <source>
        <dbReference type="ARBA" id="ARBA00023316"/>
    </source>
</evidence>
<name>A0A485M6K2_9ZZZZ</name>
<feature type="domain" description="Glycosyltransferase family 28 N-terminal" evidence="10">
    <location>
        <begin position="4"/>
        <end position="142"/>
    </location>
</feature>
<dbReference type="GO" id="GO:0009252">
    <property type="term" value="P:peptidoglycan biosynthetic process"/>
    <property type="evidence" value="ECO:0007669"/>
    <property type="project" value="UniProtKB-KW"/>
</dbReference>
<dbReference type="AlphaFoldDB" id="A0A485M6K2"/>
<dbReference type="Pfam" id="PF03033">
    <property type="entry name" value="Glyco_transf_28"/>
    <property type="match status" value="1"/>
</dbReference>
<reference evidence="12" key="1">
    <citation type="submission" date="2019-03" db="EMBL/GenBank/DDBJ databases">
        <authorList>
            <person name="Hao L."/>
        </authorList>
    </citation>
    <scope>NUCLEOTIDE SEQUENCE</scope>
</reference>
<dbReference type="NCBIfam" id="TIGR01133">
    <property type="entry name" value="murG"/>
    <property type="match status" value="1"/>
</dbReference>
<evidence type="ECO:0000256" key="5">
    <source>
        <dbReference type="ARBA" id="ARBA00022960"/>
    </source>
</evidence>
<dbReference type="CDD" id="cd03785">
    <property type="entry name" value="GT28_MurG"/>
    <property type="match status" value="1"/>
</dbReference>
<keyword evidence="6" id="KW-0573">Peptidoglycan synthesis</keyword>
<accession>A0A485M6K2</accession>
<protein>
    <submittedName>
        <fullName evidence="12">UDP-N-acetylglucosamine--N-acetylmuramyl-(Pentapeptide) pyrophosphoryl-undecaprenol N-acetylglucosamine transferase</fullName>
        <ecNumber evidence="12">2.4.1.227</ecNumber>
    </submittedName>
</protein>
<organism evidence="12">
    <name type="scientific">anaerobic digester metagenome</name>
    <dbReference type="NCBI Taxonomy" id="1263854"/>
    <lineage>
        <taxon>unclassified sequences</taxon>
        <taxon>metagenomes</taxon>
        <taxon>ecological metagenomes</taxon>
    </lineage>
</organism>
<dbReference type="HAMAP" id="MF_00033">
    <property type="entry name" value="MurG"/>
    <property type="match status" value="1"/>
</dbReference>
<keyword evidence="7" id="KW-0472">Membrane</keyword>
<sequence>MRMIITAGGTGGHIMPAVAIAEAIRELSPGTRILFVGTDRGMEERIAGLYGLDFTAIRALGIKGKSPVQVGRAAVTNTAAFFKALKIVRAYRPDWVVGTGGYITGMVVLAGYLQGAACAIQEQNSIPGLTNQILSRFANRIFLAFPDTRKVFPQRKSVVSGNPVRAGIIQGKKAERGQSLLILGGSLGAGSINEAAVEALRILKQEGLVPDVVHQCGPRDYDRVVSAYRDMGLTAEVHAFIDDMAPVYNRASMAICRCGGLTLAELSAMGIPAIMVPYPHAADDHQTANARYVESHGGGWIIPDRELSPQRLAGEIKARFFERDTLEKAASCIAGLGLGQGSQFIAQEILRCSGA</sequence>
<evidence type="ECO:0000256" key="7">
    <source>
        <dbReference type="ARBA" id="ARBA00023136"/>
    </source>
</evidence>
<keyword evidence="3 12" id="KW-0328">Glycosyltransferase</keyword>
<dbReference type="Pfam" id="PF04101">
    <property type="entry name" value="Glyco_tran_28_C"/>
    <property type="match status" value="1"/>
</dbReference>
<dbReference type="Gene3D" id="3.40.50.2000">
    <property type="entry name" value="Glycogen Phosphorylase B"/>
    <property type="match status" value="2"/>
</dbReference>
<evidence type="ECO:0000256" key="3">
    <source>
        <dbReference type="ARBA" id="ARBA00022676"/>
    </source>
</evidence>